<dbReference type="Pfam" id="PF24653">
    <property type="entry name" value="Phage_OMP"/>
    <property type="match status" value="1"/>
</dbReference>
<reference evidence="2" key="1">
    <citation type="submission" date="2018-06" db="EMBL/GenBank/DDBJ databases">
        <authorList>
            <person name="Zhirakovskaya E."/>
        </authorList>
    </citation>
    <scope>NUCLEOTIDE SEQUENCE [LARGE SCALE GENOMIC DNA]</scope>
</reference>
<evidence type="ECO:0000313" key="2">
    <source>
        <dbReference type="EMBL" id="AXF42089.1"/>
    </source>
</evidence>
<dbReference type="Proteomes" id="UP000255828">
    <property type="component" value="Segment"/>
</dbReference>
<dbReference type="EMBL" id="MH540083">
    <property type="protein sequence ID" value="AXF42089.1"/>
    <property type="molecule type" value="Genomic_DNA"/>
</dbReference>
<evidence type="ECO:0000313" key="3">
    <source>
        <dbReference type="Proteomes" id="UP000255828"/>
    </source>
</evidence>
<organism evidence="2">
    <name type="scientific">Synechococcus T7-like phage S-TIP37</name>
    <dbReference type="NCBI Taxonomy" id="1332145"/>
    <lineage>
        <taxon>Viruses</taxon>
        <taxon>Duplodnaviria</taxon>
        <taxon>Heunggongvirae</taxon>
        <taxon>Uroviricota</taxon>
        <taxon>Caudoviricetes</taxon>
        <taxon>Autographivirales</taxon>
        <taxon>Sechaudvirinae</taxon>
        <taxon>Igirivirus</taxon>
        <taxon>Igirivirus STIP37</taxon>
    </lineage>
</organism>
<gene>
    <name evidence="2" type="ORF">STIP37_29</name>
</gene>
<sequence>MKSFIVAGLLLGCAHGVQAAENYVQTEINSTIGGAASTEIHVGREGGVGNASWFIQGGPVINSDSGTNDTDLSAKIGGSVEDIVHGLDVYGELSVVAADDTDWATKVGVKYHFH</sequence>
<name>A0A345AYA9_9CAUD</name>
<protein>
    <recommendedName>
        <fullName evidence="1">Cyanophage outer membrane protein-like beta-barrel domain-containing protein</fullName>
    </recommendedName>
</protein>
<accession>A0A345AYA9</accession>
<keyword evidence="3" id="KW-1185">Reference proteome</keyword>
<evidence type="ECO:0000259" key="1">
    <source>
        <dbReference type="Pfam" id="PF24653"/>
    </source>
</evidence>
<feature type="domain" description="Cyanophage outer membrane protein-like beta-barrel" evidence="1">
    <location>
        <begin position="1"/>
        <end position="113"/>
    </location>
</feature>
<dbReference type="InterPro" id="IPR056410">
    <property type="entry name" value="Phage_OMP"/>
</dbReference>
<proteinExistence type="predicted"/>